<evidence type="ECO:0000256" key="1">
    <source>
        <dbReference type="SAM" id="MobiDB-lite"/>
    </source>
</evidence>
<evidence type="ECO:0000259" key="2">
    <source>
        <dbReference type="Pfam" id="PF01656"/>
    </source>
</evidence>
<feature type="compositionally biased region" description="Basic and acidic residues" evidence="1">
    <location>
        <begin position="482"/>
        <end position="507"/>
    </location>
</feature>
<feature type="compositionally biased region" description="Basic and acidic residues" evidence="1">
    <location>
        <begin position="408"/>
        <end position="427"/>
    </location>
</feature>
<dbReference type="InterPro" id="IPR002586">
    <property type="entry name" value="CobQ/CobB/MinD/ParA_Nub-bd_dom"/>
</dbReference>
<evidence type="ECO:0000313" key="4">
    <source>
        <dbReference type="Proteomes" id="UP001634747"/>
    </source>
</evidence>
<feature type="region of interest" description="Disordered" evidence="1">
    <location>
        <begin position="71"/>
        <end position="133"/>
    </location>
</feature>
<feature type="compositionally biased region" description="Basic and acidic residues" evidence="1">
    <location>
        <begin position="71"/>
        <end position="81"/>
    </location>
</feature>
<dbReference type="Gene3D" id="3.40.50.300">
    <property type="entry name" value="P-loop containing nucleotide triphosphate hydrolases"/>
    <property type="match status" value="1"/>
</dbReference>
<dbReference type="PANTHER" id="PTHR13696:SF99">
    <property type="entry name" value="COBYRINIC ACID AC-DIAMIDE SYNTHASE"/>
    <property type="match status" value="1"/>
</dbReference>
<feature type="region of interest" description="Disordered" evidence="1">
    <location>
        <begin position="542"/>
        <end position="671"/>
    </location>
</feature>
<feature type="region of interest" description="Disordered" evidence="1">
    <location>
        <begin position="396"/>
        <end position="443"/>
    </location>
</feature>
<dbReference type="InterPro" id="IPR050678">
    <property type="entry name" value="DNA_Partitioning_ATPase"/>
</dbReference>
<dbReference type="Pfam" id="PF01656">
    <property type="entry name" value="CbiA"/>
    <property type="match status" value="1"/>
</dbReference>
<feature type="compositionally biased region" description="Basic and acidic residues" evidence="1">
    <location>
        <begin position="101"/>
        <end position="133"/>
    </location>
</feature>
<organism evidence="3 4">
    <name type="scientific">Terriglobus aquaticus</name>
    <dbReference type="NCBI Taxonomy" id="940139"/>
    <lineage>
        <taxon>Bacteria</taxon>
        <taxon>Pseudomonadati</taxon>
        <taxon>Acidobacteriota</taxon>
        <taxon>Terriglobia</taxon>
        <taxon>Terriglobales</taxon>
        <taxon>Acidobacteriaceae</taxon>
        <taxon>Terriglobus</taxon>
    </lineage>
</organism>
<gene>
    <name evidence="3" type="ORF">ACK2TP_08350</name>
</gene>
<feature type="compositionally biased region" description="Basic and acidic residues" evidence="1">
    <location>
        <begin position="149"/>
        <end position="165"/>
    </location>
</feature>
<protein>
    <submittedName>
        <fullName evidence="3">Cellulose synthase operon protein YhjQ/BcsQ</fullName>
    </submittedName>
</protein>
<name>A0ABW9KJ01_9BACT</name>
<dbReference type="RefSeq" id="WP_263412718.1">
    <property type="nucleotide sequence ID" value="NZ_BAABBH010000001.1"/>
</dbReference>
<dbReference type="SUPFAM" id="SSF52540">
    <property type="entry name" value="P-loop containing nucleoside triphosphate hydrolases"/>
    <property type="match status" value="1"/>
</dbReference>
<feature type="region of interest" description="Disordered" evidence="1">
    <location>
        <begin position="149"/>
        <end position="185"/>
    </location>
</feature>
<keyword evidence="4" id="KW-1185">Reference proteome</keyword>
<comment type="caution">
    <text evidence="3">The sequence shown here is derived from an EMBL/GenBank/DDBJ whole genome shotgun (WGS) entry which is preliminary data.</text>
</comment>
<feature type="compositionally biased region" description="Polar residues" evidence="1">
    <location>
        <begin position="642"/>
        <end position="652"/>
    </location>
</feature>
<feature type="region of interest" description="Disordered" evidence="1">
    <location>
        <begin position="465"/>
        <end position="507"/>
    </location>
</feature>
<sequence length="967" mass="105683">MDNANARADEQPLAPETPEDVAILYSWANLPGAKYRDFSASRREYRAQQRARAAEAQRQAELKAARELEEAAQQEVERAQKQLEASRQAEAKAAADAAADAEAKRHAEEILRRAEERAEQERQEALRRQQSAEDLRVMAERAQEEMLEARKRAEEQAARYAEAEQSKPQAGPKGRMLPGETSDPYYYSGPVDPAFFASTPGVRTARPARVSTERKAYVYPMHPGSEDFDSGTIVAFRGNAQFAPSPLNGLPDRGLPMTEAAGERSDTGLGLTESRRPAAAVDDRDTGYNLDEDYYDGDHVARVFAPSPRTRVRGESAPSDLHIRPASRVSGERERPVRAVRPSPLSLRATPSEVPQQPVEERRVPEIFVETAEPAAVPEASPVAVGSGEEVVRERYDPSPVFLASSAEGRRDAPLQETKSEPVKEHGVPFFSPLDLRGNGEETLPPLPFEKSGLLEDVESPRMFLPGPRRRVLQTEAEPTLEETRQRDAAAAEGEVRSQAEAESRDKLDRFVQDAEGARAPVSDVSPGMLAEAVLKSGEVVAHQEQTVQWRSLPRTGESGFRRRRQPGREPVARTVRQPRSQQDAESVADHAAPPAWLSGERVPAQPAEAAKVEGGAGPDVPATPGDPGVPGPRPVLRRQPSNLRPRSQRSNPEVRPTRASSDPNVVVAGPLPETADTLQQSRERVAARWFALSGLMGSERQSGEPRVGERSGARPAPLLSVLSISGGVGKTSIVATLGRALSALGEKVMLADTNVHGILPYYFGAREQKPGAVRTFSPPPGSSDAPVVLVSYDADGRAYDDAGQKRVLEDLHRRSSQVQRVLVDAGVNSAWLARAVAGTNPWVLVPVAPDMNSVLGTQAVERLFQDVTGIDGRPVKPYYVLNQYDPSMPLHLDVREVLRQFLGDRLLPIMLQRTPVVSEALAEGMTVIDYAPRAPIATDYMNLANWVRKLADPGLSYARPARWSER</sequence>
<reference evidence="3 4" key="1">
    <citation type="submission" date="2024-12" db="EMBL/GenBank/DDBJ databases">
        <authorList>
            <person name="Lee Y."/>
        </authorList>
    </citation>
    <scope>NUCLEOTIDE SEQUENCE [LARGE SCALE GENOMIC DNA]</scope>
    <source>
        <strain evidence="3 4">03SUJ4</strain>
    </source>
</reference>
<dbReference type="Proteomes" id="UP001634747">
    <property type="component" value="Unassembled WGS sequence"/>
</dbReference>
<feature type="compositionally biased region" description="Low complexity" evidence="1">
    <location>
        <begin position="85"/>
        <end position="100"/>
    </location>
</feature>
<proteinExistence type="predicted"/>
<accession>A0ABW9KJ01</accession>
<feature type="region of interest" description="Disordered" evidence="1">
    <location>
        <begin position="260"/>
        <end position="280"/>
    </location>
</feature>
<dbReference type="EMBL" id="JBJYXY010000001">
    <property type="protein sequence ID" value="MFN2975770.1"/>
    <property type="molecule type" value="Genomic_DNA"/>
</dbReference>
<feature type="domain" description="CobQ/CobB/MinD/ParA nucleotide binding" evidence="2">
    <location>
        <begin position="721"/>
        <end position="928"/>
    </location>
</feature>
<dbReference type="InterPro" id="IPR027417">
    <property type="entry name" value="P-loop_NTPase"/>
</dbReference>
<dbReference type="PANTHER" id="PTHR13696">
    <property type="entry name" value="P-LOOP CONTAINING NUCLEOSIDE TRIPHOSPHATE HYDROLASE"/>
    <property type="match status" value="1"/>
</dbReference>
<evidence type="ECO:0000313" key="3">
    <source>
        <dbReference type="EMBL" id="MFN2975770.1"/>
    </source>
</evidence>